<feature type="region of interest" description="Disordered" evidence="1">
    <location>
        <begin position="79"/>
        <end position="110"/>
    </location>
</feature>
<reference evidence="3" key="1">
    <citation type="journal article" date="2020" name="Cell">
        <title>Large-Scale Comparative Analyses of Tick Genomes Elucidate Their Genetic Diversity and Vector Capacities.</title>
        <authorList>
            <consortium name="Tick Genome and Microbiome Consortium (TIGMIC)"/>
            <person name="Jia N."/>
            <person name="Wang J."/>
            <person name="Shi W."/>
            <person name="Du L."/>
            <person name="Sun Y."/>
            <person name="Zhan W."/>
            <person name="Jiang J.F."/>
            <person name="Wang Q."/>
            <person name="Zhang B."/>
            <person name="Ji P."/>
            <person name="Bell-Sakyi L."/>
            <person name="Cui X.M."/>
            <person name="Yuan T.T."/>
            <person name="Jiang B.G."/>
            <person name="Yang W.F."/>
            <person name="Lam T.T."/>
            <person name="Chang Q.C."/>
            <person name="Ding S.J."/>
            <person name="Wang X.J."/>
            <person name="Zhu J.G."/>
            <person name="Ruan X.D."/>
            <person name="Zhao L."/>
            <person name="Wei J.T."/>
            <person name="Ye R.Z."/>
            <person name="Que T.C."/>
            <person name="Du C.H."/>
            <person name="Zhou Y.H."/>
            <person name="Cheng J.X."/>
            <person name="Dai P.F."/>
            <person name="Guo W.B."/>
            <person name="Han X.H."/>
            <person name="Huang E.J."/>
            <person name="Li L.F."/>
            <person name="Wei W."/>
            <person name="Gao Y.C."/>
            <person name="Liu J.Z."/>
            <person name="Shao H.Z."/>
            <person name="Wang X."/>
            <person name="Wang C.C."/>
            <person name="Yang T.C."/>
            <person name="Huo Q.B."/>
            <person name="Li W."/>
            <person name="Chen H.Y."/>
            <person name="Chen S.E."/>
            <person name="Zhou L.G."/>
            <person name="Ni X.B."/>
            <person name="Tian J.H."/>
            <person name="Sheng Y."/>
            <person name="Liu T."/>
            <person name="Pan Y.S."/>
            <person name="Xia L.Y."/>
            <person name="Li J."/>
            <person name="Zhao F."/>
            <person name="Cao W.C."/>
        </authorList>
    </citation>
    <scope>NUCLEOTIDE SEQUENCE</scope>
    <source>
        <strain evidence="3">Rmic-2018</strain>
    </source>
</reference>
<keyword evidence="4" id="KW-1185">Reference proteome</keyword>
<feature type="region of interest" description="Disordered" evidence="1">
    <location>
        <begin position="122"/>
        <end position="150"/>
    </location>
</feature>
<dbReference type="InterPro" id="IPR009109">
    <property type="entry name" value="Ran_GTPase_activating_1_C"/>
</dbReference>
<organism evidence="3 4">
    <name type="scientific">Rhipicephalus microplus</name>
    <name type="common">Cattle tick</name>
    <name type="synonym">Boophilus microplus</name>
    <dbReference type="NCBI Taxonomy" id="6941"/>
    <lineage>
        <taxon>Eukaryota</taxon>
        <taxon>Metazoa</taxon>
        <taxon>Ecdysozoa</taxon>
        <taxon>Arthropoda</taxon>
        <taxon>Chelicerata</taxon>
        <taxon>Arachnida</taxon>
        <taxon>Acari</taxon>
        <taxon>Parasitiformes</taxon>
        <taxon>Ixodida</taxon>
        <taxon>Ixodoidea</taxon>
        <taxon>Ixodidae</taxon>
        <taxon>Rhipicephalinae</taxon>
        <taxon>Rhipicephalus</taxon>
        <taxon>Boophilus</taxon>
    </lineage>
</organism>
<feature type="compositionally biased region" description="Acidic residues" evidence="1">
    <location>
        <begin position="127"/>
        <end position="146"/>
    </location>
</feature>
<dbReference type="Pfam" id="PF07834">
    <property type="entry name" value="RanGAP1_C"/>
    <property type="match status" value="1"/>
</dbReference>
<protein>
    <recommendedName>
        <fullName evidence="2">Ran-GTPase activating protein 1 C-terminal domain-containing protein</fullName>
    </recommendedName>
</protein>
<gene>
    <name evidence="3" type="ORF">HPB51_008660</name>
</gene>
<proteinExistence type="predicted"/>
<dbReference type="InterPro" id="IPR036720">
    <property type="entry name" value="RanGAP1_C_sf"/>
</dbReference>
<comment type="caution">
    <text evidence="3">The sequence shown here is derived from an EMBL/GenBank/DDBJ whole genome shotgun (WGS) entry which is preliminary data.</text>
</comment>
<accession>A0A9J6EGL8</accession>
<name>A0A9J6EGL8_RHIMP</name>
<dbReference type="EMBL" id="JABSTU010000004">
    <property type="protein sequence ID" value="KAH8033261.1"/>
    <property type="molecule type" value="Genomic_DNA"/>
</dbReference>
<dbReference type="Gene3D" id="1.25.40.200">
    <property type="entry name" value="Ran-GTPase activating protein 1, C-terminal domain"/>
    <property type="match status" value="1"/>
</dbReference>
<dbReference type="Proteomes" id="UP000821866">
    <property type="component" value="Chromosome 2"/>
</dbReference>
<evidence type="ECO:0000313" key="4">
    <source>
        <dbReference type="Proteomes" id="UP000821866"/>
    </source>
</evidence>
<dbReference type="GO" id="GO:0005096">
    <property type="term" value="F:GTPase activator activity"/>
    <property type="evidence" value="ECO:0007669"/>
    <property type="project" value="InterPro"/>
</dbReference>
<dbReference type="SUPFAM" id="SSF69099">
    <property type="entry name" value="Ran-GTPase activating protein 1 (RanGAP1), C-terminal domain"/>
    <property type="match status" value="1"/>
</dbReference>
<evidence type="ECO:0000259" key="2">
    <source>
        <dbReference type="Pfam" id="PF07834"/>
    </source>
</evidence>
<feature type="domain" description="Ran-GTPase activating protein 1 C-terminal" evidence="2">
    <location>
        <begin position="162"/>
        <end position="307"/>
    </location>
</feature>
<dbReference type="VEuPathDB" id="VectorBase:LOC119160935"/>
<reference evidence="3" key="2">
    <citation type="submission" date="2021-09" db="EMBL/GenBank/DDBJ databases">
        <authorList>
            <person name="Jia N."/>
            <person name="Wang J."/>
            <person name="Shi W."/>
            <person name="Du L."/>
            <person name="Sun Y."/>
            <person name="Zhan W."/>
            <person name="Jiang J."/>
            <person name="Wang Q."/>
            <person name="Zhang B."/>
            <person name="Ji P."/>
            <person name="Sakyi L.B."/>
            <person name="Cui X."/>
            <person name="Yuan T."/>
            <person name="Jiang B."/>
            <person name="Yang W."/>
            <person name="Lam T.T.-Y."/>
            <person name="Chang Q."/>
            <person name="Ding S."/>
            <person name="Wang X."/>
            <person name="Zhu J."/>
            <person name="Ruan X."/>
            <person name="Zhao L."/>
            <person name="Wei J."/>
            <person name="Que T."/>
            <person name="Du C."/>
            <person name="Cheng J."/>
            <person name="Dai P."/>
            <person name="Han X."/>
            <person name="Huang E."/>
            <person name="Gao Y."/>
            <person name="Liu J."/>
            <person name="Shao H."/>
            <person name="Ye R."/>
            <person name="Li L."/>
            <person name="Wei W."/>
            <person name="Wang X."/>
            <person name="Wang C."/>
            <person name="Huo Q."/>
            <person name="Li W."/>
            <person name="Guo W."/>
            <person name="Chen H."/>
            <person name="Chen S."/>
            <person name="Zhou L."/>
            <person name="Zhou L."/>
            <person name="Ni X."/>
            <person name="Tian J."/>
            <person name="Zhou Y."/>
            <person name="Sheng Y."/>
            <person name="Liu T."/>
            <person name="Pan Y."/>
            <person name="Xia L."/>
            <person name="Li J."/>
            <person name="Zhao F."/>
            <person name="Cao W."/>
        </authorList>
    </citation>
    <scope>NUCLEOTIDE SEQUENCE</scope>
    <source>
        <strain evidence="3">Rmic-2018</strain>
        <tissue evidence="3">Larvae</tissue>
    </source>
</reference>
<sequence length="319" mass="34634">MNVSHRGLHHKTFQSHMKTMQNACSATATECEGASVACIKDLYAELGNAPGNIDEIYDGTWLTHGRTSHMCRVHHRDVYRPGSQSPVKSDPNDVPALQLTEEPGPQGGVVQASAEPRLFCFKNDHEGVDDEEENDDEEEGREEEGDSTVKGRLQKEYIEAGCSAEEFLFSPTAAKLAQLGSHRAQNLLREVESTASGTDLIRSYVTAFMKVASVLGSGEEGDSGKFAVNCADSLLSAAFSLAEKENQLSGLTNEIIVNLGLIKAEKDHQVSWPASTTEGAMVLLAELMTKEYVASPAREVLQAFLSQCVTFVSIRITLP</sequence>
<dbReference type="GO" id="GO:0007165">
    <property type="term" value="P:signal transduction"/>
    <property type="evidence" value="ECO:0007669"/>
    <property type="project" value="InterPro"/>
</dbReference>
<evidence type="ECO:0000256" key="1">
    <source>
        <dbReference type="SAM" id="MobiDB-lite"/>
    </source>
</evidence>
<evidence type="ECO:0000313" key="3">
    <source>
        <dbReference type="EMBL" id="KAH8033261.1"/>
    </source>
</evidence>
<dbReference type="AlphaFoldDB" id="A0A9J6EGL8"/>